<evidence type="ECO:0000313" key="2">
    <source>
        <dbReference type="Proteomes" id="UP000366872"/>
    </source>
</evidence>
<sequence>MAGSITGQNGWSLSNGTAIVQSTVVQNGNQALEMSQATIMHDVSSSNSTLWIRFHARISEAPQNMPCETYPNISAAFFVGTNLNIIAYSNSIPVDLGVAMPTNTWTRFDLYCDYDLMVWNLSMDGTTIGADLPLCTSGTDVDTVMISSDDSSSSYIDQLDVLDHELATNAPDFDGDHIPDWWELRNFGGITAATASGTSSNSGMSFLETYIAGVDPFSHDPFVFTSPEAGQLVWESIPARRYDIQWAPNLTTNFISIGTVDWPDDHFSDATTNNAGFYRLRVSVQ</sequence>
<organism evidence="1 2">
    <name type="scientific">Pontiella desulfatans</name>
    <dbReference type="NCBI Taxonomy" id="2750659"/>
    <lineage>
        <taxon>Bacteria</taxon>
        <taxon>Pseudomonadati</taxon>
        <taxon>Kiritimatiellota</taxon>
        <taxon>Kiritimatiellia</taxon>
        <taxon>Kiritimatiellales</taxon>
        <taxon>Pontiellaceae</taxon>
        <taxon>Pontiella</taxon>
    </lineage>
</organism>
<accession>A0A6C2U1E7</accession>
<dbReference type="EMBL" id="CAAHFG010000001">
    <property type="protein sequence ID" value="VGO13772.1"/>
    <property type="molecule type" value="Genomic_DNA"/>
</dbReference>
<proteinExistence type="predicted"/>
<dbReference type="AlphaFoldDB" id="A0A6C2U1E7"/>
<name>A0A6C2U1E7_PONDE</name>
<evidence type="ECO:0000313" key="1">
    <source>
        <dbReference type="EMBL" id="VGO13772.1"/>
    </source>
</evidence>
<keyword evidence="2" id="KW-1185">Reference proteome</keyword>
<dbReference type="Proteomes" id="UP000366872">
    <property type="component" value="Unassembled WGS sequence"/>
</dbReference>
<gene>
    <name evidence="1" type="ORF">PDESU_02329</name>
</gene>
<protein>
    <submittedName>
        <fullName evidence="1">Uncharacterized protein</fullName>
    </submittedName>
</protein>
<reference evidence="1 2" key="1">
    <citation type="submission" date="2019-04" db="EMBL/GenBank/DDBJ databases">
        <authorList>
            <person name="Van Vliet M D."/>
        </authorList>
    </citation>
    <scope>NUCLEOTIDE SEQUENCE [LARGE SCALE GENOMIC DNA]</scope>
    <source>
        <strain evidence="1 2">F1</strain>
    </source>
</reference>